<evidence type="ECO:0000313" key="3">
    <source>
        <dbReference type="Proteomes" id="UP001163739"/>
    </source>
</evidence>
<sequence length="183" mass="22314">MKYKTQFPVIKKDFALRLRAAREKNGRKLSKMHVARLIQVDRNTIARWEDPEDKALPNDLIKFNKLCEILGVSPQYLMNGIKEWELSVAPEHREFIKLFYTRYRLNSDYLYFIKYSMVLRDEVIEAQNKVWQESRKQFKDIFDKEARRHQQIVIEDQQQRDEEKQRQLEALNYREEEQSRLTD</sequence>
<organism evidence="2 3">
    <name type="scientific">Alkalimarinus alittae</name>
    <dbReference type="NCBI Taxonomy" id="2961619"/>
    <lineage>
        <taxon>Bacteria</taxon>
        <taxon>Pseudomonadati</taxon>
        <taxon>Pseudomonadota</taxon>
        <taxon>Gammaproteobacteria</taxon>
        <taxon>Alteromonadales</taxon>
        <taxon>Alteromonadaceae</taxon>
        <taxon>Alkalimarinus</taxon>
    </lineage>
</organism>
<dbReference type="SMART" id="SM00530">
    <property type="entry name" value="HTH_XRE"/>
    <property type="match status" value="1"/>
</dbReference>
<dbReference type="SUPFAM" id="SSF47413">
    <property type="entry name" value="lambda repressor-like DNA-binding domains"/>
    <property type="match status" value="1"/>
</dbReference>
<dbReference type="Gene3D" id="1.10.260.40">
    <property type="entry name" value="lambda repressor-like DNA-binding domains"/>
    <property type="match status" value="1"/>
</dbReference>
<name>A0ABY6MXT4_9ALTE</name>
<dbReference type="InterPro" id="IPR001387">
    <property type="entry name" value="Cro/C1-type_HTH"/>
</dbReference>
<dbReference type="InterPro" id="IPR010982">
    <property type="entry name" value="Lambda_DNA-bd_dom_sf"/>
</dbReference>
<protein>
    <submittedName>
        <fullName evidence="2">Helix-turn-helix transcriptional regulator</fullName>
    </submittedName>
</protein>
<feature type="domain" description="HTH cro/C1-type" evidence="1">
    <location>
        <begin position="18"/>
        <end position="77"/>
    </location>
</feature>
<reference evidence="2" key="1">
    <citation type="submission" date="2022-06" db="EMBL/GenBank/DDBJ databases">
        <title>Alkalimarinus sp. nov., isolated from gut of a Alitta virens.</title>
        <authorList>
            <person name="Yang A.I."/>
            <person name="Shin N.-R."/>
        </authorList>
    </citation>
    <scope>NUCLEOTIDE SEQUENCE</scope>
    <source>
        <strain evidence="2">A2M4</strain>
    </source>
</reference>
<proteinExistence type="predicted"/>
<keyword evidence="3" id="KW-1185">Reference proteome</keyword>
<dbReference type="RefSeq" id="WP_265046108.1">
    <property type="nucleotide sequence ID" value="NZ_CP100390.1"/>
</dbReference>
<evidence type="ECO:0000313" key="2">
    <source>
        <dbReference type="EMBL" id="UZE94615.1"/>
    </source>
</evidence>
<dbReference type="CDD" id="cd00093">
    <property type="entry name" value="HTH_XRE"/>
    <property type="match status" value="1"/>
</dbReference>
<evidence type="ECO:0000259" key="1">
    <source>
        <dbReference type="PROSITE" id="PS50943"/>
    </source>
</evidence>
<dbReference type="Proteomes" id="UP001163739">
    <property type="component" value="Chromosome"/>
</dbReference>
<dbReference type="EMBL" id="CP100390">
    <property type="protein sequence ID" value="UZE94615.1"/>
    <property type="molecule type" value="Genomic_DNA"/>
</dbReference>
<dbReference type="Pfam" id="PF12844">
    <property type="entry name" value="HTH_19"/>
    <property type="match status" value="1"/>
</dbReference>
<dbReference type="PROSITE" id="PS50943">
    <property type="entry name" value="HTH_CROC1"/>
    <property type="match status" value="1"/>
</dbReference>
<accession>A0ABY6MXT4</accession>
<gene>
    <name evidence="2" type="ORF">NKI27_11000</name>
</gene>